<comment type="similarity">
    <text evidence="2">Belongs to the ATP-dependent AMP-binding enzyme family.</text>
</comment>
<dbReference type="InterPro" id="IPR000873">
    <property type="entry name" value="AMP-dep_synth/lig_dom"/>
</dbReference>
<dbReference type="GO" id="GO:0005777">
    <property type="term" value="C:peroxisome"/>
    <property type="evidence" value="ECO:0007669"/>
    <property type="project" value="UniProtKB-SubCell"/>
</dbReference>
<feature type="domain" description="AMP-dependent synthetase/ligase" evidence="5">
    <location>
        <begin position="67"/>
        <end position="134"/>
    </location>
</feature>
<dbReference type="Proteomes" id="UP000046395">
    <property type="component" value="Unassembled WGS sequence"/>
</dbReference>
<evidence type="ECO:0000313" key="7">
    <source>
        <dbReference type="WBParaSite" id="TMUE_1000003043.1"/>
    </source>
</evidence>
<dbReference type="SUPFAM" id="SSF56801">
    <property type="entry name" value="Acetyl-CoA synthetase-like"/>
    <property type="match status" value="1"/>
</dbReference>
<dbReference type="PANTHER" id="PTHR24096">
    <property type="entry name" value="LONG-CHAIN-FATTY-ACID--COA LIGASE"/>
    <property type="match status" value="1"/>
</dbReference>
<dbReference type="AlphaFoldDB" id="A0A5S6Q786"/>
<dbReference type="PANTHER" id="PTHR24096:SF149">
    <property type="entry name" value="AMP-BINDING DOMAIN-CONTAINING PROTEIN-RELATED"/>
    <property type="match status" value="1"/>
</dbReference>
<sequence>MLQNRTVTVCWLRRSCLSSRKFRNSSTPAFQRDVKHPLERPAIFMEPLATEASSVGEYIVDDMVNKGDGIALLEFETGKSVTYVQLHKMITTMASNLKAHGVNKFDIVLLLMQNCIEFVIAWYGCVYAGATILPDVFVCGKLSAAVHGDKDLIPFRSLLTPGSHAALPTPVCPDYPATIAFSSGTTGLPKGLLLSHKAVISSIEIMR</sequence>
<dbReference type="STRING" id="70415.A0A5S6Q786"/>
<dbReference type="Pfam" id="PF00501">
    <property type="entry name" value="AMP-binding"/>
    <property type="match status" value="2"/>
</dbReference>
<evidence type="ECO:0000259" key="5">
    <source>
        <dbReference type="Pfam" id="PF00501"/>
    </source>
</evidence>
<keyword evidence="6" id="KW-1185">Reference proteome</keyword>
<evidence type="ECO:0000256" key="4">
    <source>
        <dbReference type="ARBA" id="ARBA00023140"/>
    </source>
</evidence>
<evidence type="ECO:0000256" key="3">
    <source>
        <dbReference type="ARBA" id="ARBA00022598"/>
    </source>
</evidence>
<dbReference type="GO" id="GO:0016405">
    <property type="term" value="F:CoA-ligase activity"/>
    <property type="evidence" value="ECO:0007669"/>
    <property type="project" value="TreeGrafter"/>
</dbReference>
<evidence type="ECO:0000256" key="2">
    <source>
        <dbReference type="ARBA" id="ARBA00006432"/>
    </source>
</evidence>
<protein>
    <submittedName>
        <fullName evidence="7">AMP-dependent synthetase/ligase domain-containing protein</fullName>
    </submittedName>
</protein>
<feature type="domain" description="AMP-dependent synthetase/ligase" evidence="5">
    <location>
        <begin position="166"/>
        <end position="203"/>
    </location>
</feature>
<evidence type="ECO:0000256" key="1">
    <source>
        <dbReference type="ARBA" id="ARBA00004275"/>
    </source>
</evidence>
<dbReference type="Gene3D" id="3.40.50.12780">
    <property type="entry name" value="N-terminal domain of ligase-like"/>
    <property type="match status" value="1"/>
</dbReference>
<evidence type="ECO:0000313" key="6">
    <source>
        <dbReference type="Proteomes" id="UP000046395"/>
    </source>
</evidence>
<comment type="subcellular location">
    <subcellularLocation>
        <location evidence="1">Peroxisome</location>
    </subcellularLocation>
</comment>
<name>A0A5S6Q786_TRIMR</name>
<proteinExistence type="inferred from homology"/>
<reference evidence="7" key="1">
    <citation type="submission" date="2019-12" db="UniProtKB">
        <authorList>
            <consortium name="WormBaseParasite"/>
        </authorList>
    </citation>
    <scope>IDENTIFICATION</scope>
</reference>
<dbReference type="PROSITE" id="PS00455">
    <property type="entry name" value="AMP_BINDING"/>
    <property type="match status" value="1"/>
</dbReference>
<organism evidence="6 7">
    <name type="scientific">Trichuris muris</name>
    <name type="common">Mouse whipworm</name>
    <dbReference type="NCBI Taxonomy" id="70415"/>
    <lineage>
        <taxon>Eukaryota</taxon>
        <taxon>Metazoa</taxon>
        <taxon>Ecdysozoa</taxon>
        <taxon>Nematoda</taxon>
        <taxon>Enoplea</taxon>
        <taxon>Dorylaimia</taxon>
        <taxon>Trichinellida</taxon>
        <taxon>Trichuridae</taxon>
        <taxon>Trichuris</taxon>
    </lineage>
</organism>
<accession>A0A5S6Q786</accession>
<dbReference type="InterPro" id="IPR020845">
    <property type="entry name" value="AMP-binding_CS"/>
</dbReference>
<keyword evidence="4" id="KW-0576">Peroxisome</keyword>
<keyword evidence="3" id="KW-0436">Ligase</keyword>
<dbReference type="WBParaSite" id="TMUE_1000003043.1">
    <property type="protein sequence ID" value="TMUE_1000003043.1"/>
    <property type="gene ID" value="WBGene00298593"/>
</dbReference>
<dbReference type="InterPro" id="IPR042099">
    <property type="entry name" value="ANL_N_sf"/>
</dbReference>